<gene>
    <name evidence="1" type="ORF">RFI_07979</name>
</gene>
<reference evidence="1 2" key="1">
    <citation type="journal article" date="2013" name="Curr. Biol.">
        <title>The Genome of the Foraminiferan Reticulomyxa filosa.</title>
        <authorList>
            <person name="Glockner G."/>
            <person name="Hulsmann N."/>
            <person name="Schleicher M."/>
            <person name="Noegel A.A."/>
            <person name="Eichinger L."/>
            <person name="Gallinger C."/>
            <person name="Pawlowski J."/>
            <person name="Sierra R."/>
            <person name="Euteneuer U."/>
            <person name="Pillet L."/>
            <person name="Moustafa A."/>
            <person name="Platzer M."/>
            <person name="Groth M."/>
            <person name="Szafranski K."/>
            <person name="Schliwa M."/>
        </authorList>
    </citation>
    <scope>NUCLEOTIDE SEQUENCE [LARGE SCALE GENOMIC DNA]</scope>
</reference>
<proteinExistence type="predicted"/>
<evidence type="ECO:0000313" key="2">
    <source>
        <dbReference type="Proteomes" id="UP000023152"/>
    </source>
</evidence>
<protein>
    <submittedName>
        <fullName evidence="1">Uncharacterized protein</fullName>
    </submittedName>
</protein>
<comment type="caution">
    <text evidence="1">The sequence shown here is derived from an EMBL/GenBank/DDBJ whole genome shotgun (WGS) entry which is preliminary data.</text>
</comment>
<accession>X6NS85</accession>
<name>X6NS85_RETFI</name>
<keyword evidence="2" id="KW-1185">Reference proteome</keyword>
<sequence length="240" mass="26878">GPSKEDIGPWRGQAIIPSYGNRAGNLYLDIFNENPPQGLLMYSTDLPYEVFLLNLISCTVINNQSQSDAQENDNRSCSISYPGSVFIIIQDTDQRNSKSNLVTKNNSCVLAVAGFMAYRWWVNHKMKEAEVKQADEDIDAVIAEQEQGFGNDLDQVAVNPLAQPFTHLQGPKTNDFDTDDANGDDGGMAEKAEVRTEKIKFKQEFGPTQANKKINIFFSLSHTFFEFFFCKQVVQSLLVS</sequence>
<evidence type="ECO:0000313" key="1">
    <source>
        <dbReference type="EMBL" id="ETO29145.1"/>
    </source>
</evidence>
<dbReference type="EMBL" id="ASPP01006224">
    <property type="protein sequence ID" value="ETO29145.1"/>
    <property type="molecule type" value="Genomic_DNA"/>
</dbReference>
<organism evidence="1 2">
    <name type="scientific">Reticulomyxa filosa</name>
    <dbReference type="NCBI Taxonomy" id="46433"/>
    <lineage>
        <taxon>Eukaryota</taxon>
        <taxon>Sar</taxon>
        <taxon>Rhizaria</taxon>
        <taxon>Retaria</taxon>
        <taxon>Foraminifera</taxon>
        <taxon>Monothalamids</taxon>
        <taxon>Reticulomyxidae</taxon>
        <taxon>Reticulomyxa</taxon>
    </lineage>
</organism>
<feature type="non-terminal residue" evidence="1">
    <location>
        <position position="1"/>
    </location>
</feature>
<dbReference type="AlphaFoldDB" id="X6NS85"/>
<dbReference type="Proteomes" id="UP000023152">
    <property type="component" value="Unassembled WGS sequence"/>
</dbReference>